<keyword evidence="3" id="KW-1185">Reference proteome</keyword>
<dbReference type="HOGENOM" id="CLU_1776273_0_0_14"/>
<reference evidence="2 3" key="1">
    <citation type="journal article" date="2014" name="Genome Biol. Evol.">
        <title>Molecular evolution of the substrate utilization strategies and putative virulence factors in mosquito-associated Spiroplasma species.</title>
        <authorList>
            <person name="Chang T.H."/>
            <person name="Lo W.S."/>
            <person name="Ku C."/>
            <person name="Chen L.L."/>
            <person name="Kuo C.H."/>
        </authorList>
    </citation>
    <scope>NUCLEOTIDE SEQUENCE [LARGE SCALE GENOMIC DNA]</scope>
    <source>
        <strain evidence="2">AES-1</strain>
    </source>
</reference>
<protein>
    <recommendedName>
        <fullName evidence="4">DUF4430 domain-containing protein</fullName>
    </recommendedName>
</protein>
<dbReference type="STRING" id="1276246.SCULI_v1c09270"/>
<dbReference type="Proteomes" id="UP000019267">
    <property type="component" value="Chromosome"/>
</dbReference>
<dbReference type="RefSeq" id="WP_025363491.1">
    <property type="nucleotide sequence ID" value="NZ_CP006681.1"/>
</dbReference>
<dbReference type="Gene3D" id="2.170.130.30">
    <property type="match status" value="1"/>
</dbReference>
<evidence type="ECO:0000313" key="2">
    <source>
        <dbReference type="EMBL" id="AHI53267.1"/>
    </source>
</evidence>
<proteinExistence type="predicted"/>
<evidence type="ECO:0000313" key="3">
    <source>
        <dbReference type="Proteomes" id="UP000019267"/>
    </source>
</evidence>
<name>W6A8D9_9MOLU</name>
<gene>
    <name evidence="2" type="ORF">SCULI_v1c09270</name>
</gene>
<dbReference type="PATRIC" id="fig|1276246.3.peg.923"/>
<dbReference type="AlphaFoldDB" id="W6A8D9"/>
<keyword evidence="1" id="KW-0812">Transmembrane</keyword>
<dbReference type="KEGG" id="scq:SCULI_v1c09270"/>
<organism evidence="2 3">
    <name type="scientific">Spiroplasma culicicola AES-1</name>
    <dbReference type="NCBI Taxonomy" id="1276246"/>
    <lineage>
        <taxon>Bacteria</taxon>
        <taxon>Bacillati</taxon>
        <taxon>Mycoplasmatota</taxon>
        <taxon>Mollicutes</taxon>
        <taxon>Entomoplasmatales</taxon>
        <taxon>Spiroplasmataceae</taxon>
        <taxon>Spiroplasma</taxon>
    </lineage>
</organism>
<evidence type="ECO:0000256" key="1">
    <source>
        <dbReference type="SAM" id="Phobius"/>
    </source>
</evidence>
<keyword evidence="1" id="KW-1133">Transmembrane helix</keyword>
<keyword evidence="1" id="KW-0472">Membrane</keyword>
<dbReference type="EMBL" id="CP006681">
    <property type="protein sequence ID" value="AHI53267.1"/>
    <property type="molecule type" value="Genomic_DNA"/>
</dbReference>
<sequence length="146" mass="16324">MKIDKKTLAINLMALLLATFIILFSVFTYKYVNLKGQLDGGERHIALKGINLEEETFYEETVVETSIKTLDQVLQATGNFEFKFSSFGAYIVGVGGIKADESSQYWSITSSTHELCRNEVDNMCSVGSSSLFLLGSNQFEFTLKTF</sequence>
<accession>W6A8D9</accession>
<evidence type="ECO:0008006" key="4">
    <source>
        <dbReference type="Google" id="ProtNLM"/>
    </source>
</evidence>
<feature type="transmembrane region" description="Helical" evidence="1">
    <location>
        <begin position="12"/>
        <end position="32"/>
    </location>
</feature>